<reference evidence="2 3" key="1">
    <citation type="journal article" date="2021" name="Elife">
        <title>Chloroplast acquisition without the gene transfer in kleptoplastic sea slugs, Plakobranchus ocellatus.</title>
        <authorList>
            <person name="Maeda T."/>
            <person name="Takahashi S."/>
            <person name="Yoshida T."/>
            <person name="Shimamura S."/>
            <person name="Takaki Y."/>
            <person name="Nagai Y."/>
            <person name="Toyoda A."/>
            <person name="Suzuki Y."/>
            <person name="Arimoto A."/>
            <person name="Ishii H."/>
            <person name="Satoh N."/>
            <person name="Nishiyama T."/>
            <person name="Hasebe M."/>
            <person name="Maruyama T."/>
            <person name="Minagawa J."/>
            <person name="Obokata J."/>
            <person name="Shigenobu S."/>
        </authorList>
    </citation>
    <scope>NUCLEOTIDE SEQUENCE [LARGE SCALE GENOMIC DNA]</scope>
</reference>
<sequence>MIIKVVCSGSSSSRGGVGGTVATNPPRDLQGPFCRGFEPRHRRPGLTEGLKARDHLDVDWLNTKPEIDRMDGDNTHLAMDGDYLNGLRLVPALRLPATDRI</sequence>
<keyword evidence="3" id="KW-1185">Reference proteome</keyword>
<dbReference type="AlphaFoldDB" id="A0AAV4CL52"/>
<protein>
    <submittedName>
        <fullName evidence="2">Uncharacterized protein</fullName>
    </submittedName>
</protein>
<evidence type="ECO:0000256" key="1">
    <source>
        <dbReference type="SAM" id="MobiDB-lite"/>
    </source>
</evidence>
<feature type="region of interest" description="Disordered" evidence="1">
    <location>
        <begin position="9"/>
        <end position="48"/>
    </location>
</feature>
<dbReference type="EMBL" id="BLXT01006630">
    <property type="protein sequence ID" value="GFO32415.1"/>
    <property type="molecule type" value="Genomic_DNA"/>
</dbReference>
<proteinExistence type="predicted"/>
<gene>
    <name evidence="2" type="ORF">PoB_005892000</name>
</gene>
<accession>A0AAV4CL52</accession>
<evidence type="ECO:0000313" key="3">
    <source>
        <dbReference type="Proteomes" id="UP000735302"/>
    </source>
</evidence>
<dbReference type="Proteomes" id="UP000735302">
    <property type="component" value="Unassembled WGS sequence"/>
</dbReference>
<name>A0AAV4CL52_9GAST</name>
<evidence type="ECO:0000313" key="2">
    <source>
        <dbReference type="EMBL" id="GFO32415.1"/>
    </source>
</evidence>
<organism evidence="2 3">
    <name type="scientific">Plakobranchus ocellatus</name>
    <dbReference type="NCBI Taxonomy" id="259542"/>
    <lineage>
        <taxon>Eukaryota</taxon>
        <taxon>Metazoa</taxon>
        <taxon>Spiralia</taxon>
        <taxon>Lophotrochozoa</taxon>
        <taxon>Mollusca</taxon>
        <taxon>Gastropoda</taxon>
        <taxon>Heterobranchia</taxon>
        <taxon>Euthyneura</taxon>
        <taxon>Panpulmonata</taxon>
        <taxon>Sacoglossa</taxon>
        <taxon>Placobranchoidea</taxon>
        <taxon>Plakobranchidae</taxon>
        <taxon>Plakobranchus</taxon>
    </lineage>
</organism>
<comment type="caution">
    <text evidence="2">The sequence shown here is derived from an EMBL/GenBank/DDBJ whole genome shotgun (WGS) entry which is preliminary data.</text>
</comment>